<proteinExistence type="predicted"/>
<organism evidence="3 4">
    <name type="scientific">Cellulomonas wangsupingiae</name>
    <dbReference type="NCBI Taxonomy" id="2968085"/>
    <lineage>
        <taxon>Bacteria</taxon>
        <taxon>Bacillati</taxon>
        <taxon>Actinomycetota</taxon>
        <taxon>Actinomycetes</taxon>
        <taxon>Micrococcales</taxon>
        <taxon>Cellulomonadaceae</taxon>
        <taxon>Cellulomonas</taxon>
    </lineage>
</organism>
<evidence type="ECO:0000256" key="1">
    <source>
        <dbReference type="SAM" id="MobiDB-lite"/>
    </source>
</evidence>
<keyword evidence="2" id="KW-0812">Transmembrane</keyword>
<gene>
    <name evidence="3" type="ORF">NP075_04115</name>
</gene>
<keyword evidence="4" id="KW-1185">Reference proteome</keyword>
<feature type="compositionally biased region" description="Polar residues" evidence="1">
    <location>
        <begin position="112"/>
        <end position="121"/>
    </location>
</feature>
<dbReference type="EMBL" id="CP101989">
    <property type="protein sequence ID" value="UUI65928.1"/>
    <property type="molecule type" value="Genomic_DNA"/>
</dbReference>
<dbReference type="Proteomes" id="UP001317322">
    <property type="component" value="Chromosome"/>
</dbReference>
<reference evidence="3 4" key="1">
    <citation type="submission" date="2022-07" db="EMBL/GenBank/DDBJ databases">
        <title>Novel species in genus cellulomonas.</title>
        <authorList>
            <person name="Ye L."/>
        </authorList>
    </citation>
    <scope>NUCLEOTIDE SEQUENCE [LARGE SCALE GENOMIC DNA]</scope>
    <source>
        <strain evidence="4">zg-Y908</strain>
    </source>
</reference>
<protein>
    <submittedName>
        <fullName evidence="3">Uncharacterized protein</fullName>
    </submittedName>
</protein>
<dbReference type="RefSeq" id="WP_227564019.1">
    <property type="nucleotide sequence ID" value="NZ_CP101989.1"/>
</dbReference>
<evidence type="ECO:0000313" key="3">
    <source>
        <dbReference type="EMBL" id="UUI65928.1"/>
    </source>
</evidence>
<sequence length="137" mass="14343">MNHEAFYAAVLTTSPFILLTVSRGVVFGPLPAAGRHRAWKLQRWVLINDLAAAVLIFAAAVYSMLVLAGVIGSSLTVRNLVVSAGALSLLLVLLHVAYDIVSAHMADRATDSGEQGDTASAPTDAPPRPSAGVRPRA</sequence>
<keyword evidence="2" id="KW-1133">Transmembrane helix</keyword>
<feature type="transmembrane region" description="Helical" evidence="2">
    <location>
        <begin position="77"/>
        <end position="98"/>
    </location>
</feature>
<feature type="transmembrane region" description="Helical" evidence="2">
    <location>
        <begin position="50"/>
        <end position="71"/>
    </location>
</feature>
<feature type="transmembrane region" description="Helical" evidence="2">
    <location>
        <begin position="6"/>
        <end position="30"/>
    </location>
</feature>
<accession>A0ABY5K842</accession>
<evidence type="ECO:0000313" key="4">
    <source>
        <dbReference type="Proteomes" id="UP001317322"/>
    </source>
</evidence>
<evidence type="ECO:0000256" key="2">
    <source>
        <dbReference type="SAM" id="Phobius"/>
    </source>
</evidence>
<feature type="region of interest" description="Disordered" evidence="1">
    <location>
        <begin position="109"/>
        <end position="137"/>
    </location>
</feature>
<keyword evidence="2" id="KW-0472">Membrane</keyword>
<name>A0ABY5K842_9CELL</name>